<feature type="compositionally biased region" description="Basic and acidic residues" evidence="2">
    <location>
        <begin position="100"/>
        <end position="116"/>
    </location>
</feature>
<organism evidence="4 5">
    <name type="scientific">Carnegiea gigantea</name>
    <dbReference type="NCBI Taxonomy" id="171969"/>
    <lineage>
        <taxon>Eukaryota</taxon>
        <taxon>Viridiplantae</taxon>
        <taxon>Streptophyta</taxon>
        <taxon>Embryophyta</taxon>
        <taxon>Tracheophyta</taxon>
        <taxon>Spermatophyta</taxon>
        <taxon>Magnoliopsida</taxon>
        <taxon>eudicotyledons</taxon>
        <taxon>Gunneridae</taxon>
        <taxon>Pentapetalae</taxon>
        <taxon>Caryophyllales</taxon>
        <taxon>Cactineae</taxon>
        <taxon>Cactaceae</taxon>
        <taxon>Cactoideae</taxon>
        <taxon>Echinocereeae</taxon>
        <taxon>Carnegiea</taxon>
    </lineage>
</organism>
<evidence type="ECO:0000259" key="3">
    <source>
        <dbReference type="Pfam" id="PF11250"/>
    </source>
</evidence>
<name>A0A9Q1KAK1_9CARY</name>
<evidence type="ECO:0000313" key="5">
    <source>
        <dbReference type="Proteomes" id="UP001153076"/>
    </source>
</evidence>
<dbReference type="PANTHER" id="PTHR33155">
    <property type="entry name" value="FANTASTIC FOUR-LIKE PROTEIN (DUF3049)"/>
    <property type="match status" value="1"/>
</dbReference>
<dbReference type="OrthoDB" id="1303570at2759"/>
<keyword evidence="5" id="KW-1185">Reference proteome</keyword>
<reference evidence="4" key="1">
    <citation type="submission" date="2022-04" db="EMBL/GenBank/DDBJ databases">
        <title>Carnegiea gigantea Genome sequencing and assembly v2.</title>
        <authorList>
            <person name="Copetti D."/>
            <person name="Sanderson M.J."/>
            <person name="Burquez A."/>
            <person name="Wojciechowski M.F."/>
        </authorList>
    </citation>
    <scope>NUCLEOTIDE SEQUENCE</scope>
    <source>
        <strain evidence="4">SGP5-SGP5p</strain>
        <tissue evidence="4">Aerial part</tissue>
    </source>
</reference>
<accession>A0A9Q1KAK1</accession>
<feature type="domain" description="FAF" evidence="3">
    <location>
        <begin position="247"/>
        <end position="300"/>
    </location>
</feature>
<proteinExistence type="inferred from homology"/>
<evidence type="ECO:0000256" key="1">
    <source>
        <dbReference type="ARBA" id="ARBA00008690"/>
    </source>
</evidence>
<feature type="compositionally biased region" description="Acidic residues" evidence="2">
    <location>
        <begin position="305"/>
        <end position="323"/>
    </location>
</feature>
<gene>
    <name evidence="4" type="ORF">Cgig2_022474</name>
</gene>
<feature type="region of interest" description="Disordered" evidence="2">
    <location>
        <begin position="299"/>
        <end position="362"/>
    </location>
</feature>
<comment type="similarity">
    <text evidence="1">Belongs to the fantastic four family.</text>
</comment>
<dbReference type="PANTHER" id="PTHR33155:SF3">
    <property type="entry name" value="PROTEIN FAF-LIKE, CHLOROPLASTIC"/>
    <property type="match status" value="1"/>
</dbReference>
<feature type="region of interest" description="Disordered" evidence="2">
    <location>
        <begin position="90"/>
        <end position="116"/>
    </location>
</feature>
<comment type="caution">
    <text evidence="4">The sequence shown here is derived from an EMBL/GenBank/DDBJ whole genome shotgun (WGS) entry which is preliminary data.</text>
</comment>
<dbReference type="InterPro" id="IPR046431">
    <property type="entry name" value="FAF_dom"/>
</dbReference>
<dbReference type="Pfam" id="PF11250">
    <property type="entry name" value="FAF"/>
    <property type="match status" value="1"/>
</dbReference>
<dbReference type="EMBL" id="JAKOGI010000222">
    <property type="protein sequence ID" value="KAJ8439337.1"/>
    <property type="molecule type" value="Genomic_DNA"/>
</dbReference>
<protein>
    <recommendedName>
        <fullName evidence="3">FAF domain-containing protein</fullName>
    </recommendedName>
</protein>
<feature type="compositionally biased region" description="Basic and acidic residues" evidence="2">
    <location>
        <begin position="188"/>
        <end position="202"/>
    </location>
</feature>
<evidence type="ECO:0000256" key="2">
    <source>
        <dbReference type="SAM" id="MobiDB-lite"/>
    </source>
</evidence>
<feature type="region of interest" description="Disordered" evidence="2">
    <location>
        <begin position="236"/>
        <end position="269"/>
    </location>
</feature>
<dbReference type="Proteomes" id="UP001153076">
    <property type="component" value="Unassembled WGS sequence"/>
</dbReference>
<dbReference type="InterPro" id="IPR021410">
    <property type="entry name" value="FAF"/>
</dbReference>
<evidence type="ECO:0000313" key="4">
    <source>
        <dbReference type="EMBL" id="KAJ8439337.1"/>
    </source>
</evidence>
<dbReference type="AlphaFoldDB" id="A0A9Q1KAK1"/>
<feature type="region of interest" description="Disordered" evidence="2">
    <location>
        <begin position="167"/>
        <end position="204"/>
    </location>
</feature>
<feature type="compositionally biased region" description="Acidic residues" evidence="2">
    <location>
        <begin position="342"/>
        <end position="361"/>
    </location>
</feature>
<sequence length="558" mass="61076">MSAGCLSNVCPSSSAHYKMIINESDHYNHTQNPIQKKGTTTPDFNSLSSSLISHPLPNYSIRRTFSADMLALNHNGFSLKRAQSSEQLDFLGKNDDDDDDHHHHQEMNKKSSFSDEKRGAFEDIWSSIQKNGGSGSGDLPPPYVHPLVRKSASLLSQRSLEICTESLGSETGSETGLDGLSYPASDPRGSEKDGEGHAHQEQDESTVIKINCAVIEDDHQQVGTTKFLSIRRTSSSPPAVVPMARSSFPPPLPSLSHRGGSNLHMRSHRRDGRLVVEAVPVPSVNRLRAQRHDGRLLLTLTADDDKAEDEPTIDGEEDDDSSDGGEQQALLDEDGPNKENDYHEDEDQEGQEDEEEEETELEKELAIVMEAKTTSFKTSSSSSLIMSKLMELMSTKNKSAWPHNFNATIVKTLEDGAMLAKSSLPPRPVRLVSAAPGTTSTATVLNAYEYYWRRGKGNTVAVLKPLAGQKNNAGATHAGPQVVKDAYRNKLLLAHKGKPQEAGGEKEVVLVKAADGVEVEKGGLRAGDYLVPLLRGCKEPRKRSLLFWDSEPYCIVTS</sequence>